<accession>A0A8J3NL24</accession>
<comment type="caution">
    <text evidence="2">The sequence shown here is derived from an EMBL/GenBank/DDBJ whole genome shotgun (WGS) entry which is preliminary data.</text>
</comment>
<name>A0A8J3NL24_9ACTN</name>
<proteinExistence type="predicted"/>
<protein>
    <submittedName>
        <fullName evidence="2">Transcriptional regulator</fullName>
    </submittedName>
</protein>
<evidence type="ECO:0000313" key="2">
    <source>
        <dbReference type="EMBL" id="GIF85060.1"/>
    </source>
</evidence>
<reference evidence="2 3" key="1">
    <citation type="submission" date="2021-01" db="EMBL/GenBank/DDBJ databases">
        <title>Whole genome shotgun sequence of Catellatospora bangladeshensis NBRC 107357.</title>
        <authorList>
            <person name="Komaki H."/>
            <person name="Tamura T."/>
        </authorList>
    </citation>
    <scope>NUCLEOTIDE SEQUENCE [LARGE SCALE GENOMIC DNA]</scope>
    <source>
        <strain evidence="2 3">NBRC 107357</strain>
    </source>
</reference>
<sequence length="240" mass="26901">MTVTDVKALLQLYGIQDPSEVSQMVSLAKAARQRPWWKEAGADAPKLSTYIGLEDGAAELRFYQLLVIPGLLQTAGYARSVLLAGHVTSTDNADSVIAIRMRRQQEVLDRPDPPQIHVVLDEGTLYRTNGNAHIQREQLRHLVRLGRRSNIHIQVLPFRAGLHVLEPAFVVMSFPYGPEFDVVYLEFSNYSPTAQDLGEVLERDELVTPYRDAFARLTQAALSEADSLTFLTRVADELDE</sequence>
<dbReference type="Pfam" id="PF19054">
    <property type="entry name" value="DUF5753"/>
    <property type="match status" value="1"/>
</dbReference>
<evidence type="ECO:0000313" key="3">
    <source>
        <dbReference type="Proteomes" id="UP000601223"/>
    </source>
</evidence>
<evidence type="ECO:0000259" key="1">
    <source>
        <dbReference type="Pfam" id="PF19054"/>
    </source>
</evidence>
<dbReference type="Proteomes" id="UP000601223">
    <property type="component" value="Unassembled WGS sequence"/>
</dbReference>
<dbReference type="AlphaFoldDB" id="A0A8J3NL24"/>
<keyword evidence="3" id="KW-1185">Reference proteome</keyword>
<organism evidence="2 3">
    <name type="scientific">Catellatospora bangladeshensis</name>
    <dbReference type="NCBI Taxonomy" id="310355"/>
    <lineage>
        <taxon>Bacteria</taxon>
        <taxon>Bacillati</taxon>
        <taxon>Actinomycetota</taxon>
        <taxon>Actinomycetes</taxon>
        <taxon>Micromonosporales</taxon>
        <taxon>Micromonosporaceae</taxon>
        <taxon>Catellatospora</taxon>
    </lineage>
</organism>
<feature type="domain" description="DUF5753" evidence="1">
    <location>
        <begin position="48"/>
        <end position="233"/>
    </location>
</feature>
<gene>
    <name evidence="2" type="ORF">Cba03nite_64090</name>
</gene>
<dbReference type="EMBL" id="BONF01000043">
    <property type="protein sequence ID" value="GIF85060.1"/>
    <property type="molecule type" value="Genomic_DNA"/>
</dbReference>
<dbReference type="InterPro" id="IPR043917">
    <property type="entry name" value="DUF5753"/>
</dbReference>